<evidence type="ECO:0000313" key="3">
    <source>
        <dbReference type="EMBL" id="MBC8570661.1"/>
    </source>
</evidence>
<accession>A0A926IAX6</accession>
<dbReference type="Pfam" id="PF03703">
    <property type="entry name" value="bPH_2"/>
    <property type="match status" value="1"/>
</dbReference>
<evidence type="ECO:0000256" key="1">
    <source>
        <dbReference type="SAM" id="Phobius"/>
    </source>
</evidence>
<reference evidence="3" key="1">
    <citation type="submission" date="2020-08" db="EMBL/GenBank/DDBJ databases">
        <title>Genome public.</title>
        <authorList>
            <person name="Liu C."/>
            <person name="Sun Q."/>
        </authorList>
    </citation>
    <scope>NUCLEOTIDE SEQUENCE</scope>
    <source>
        <strain evidence="3">NSJ-54</strain>
    </source>
</reference>
<dbReference type="PANTHER" id="PTHR34473:SF2">
    <property type="entry name" value="UPF0699 TRANSMEMBRANE PROTEIN YDBT"/>
    <property type="match status" value="1"/>
</dbReference>
<proteinExistence type="predicted"/>
<dbReference type="AlphaFoldDB" id="A0A926IAX6"/>
<feature type="transmembrane region" description="Helical" evidence="1">
    <location>
        <begin position="163"/>
        <end position="186"/>
    </location>
</feature>
<gene>
    <name evidence="3" type="ORF">H8709_07430</name>
</gene>
<evidence type="ECO:0000259" key="2">
    <source>
        <dbReference type="Pfam" id="PF03703"/>
    </source>
</evidence>
<keyword evidence="1" id="KW-1133">Transmembrane helix</keyword>
<dbReference type="InterPro" id="IPR005182">
    <property type="entry name" value="YdbS-like_PH"/>
</dbReference>
<dbReference type="RefSeq" id="WP_262397757.1">
    <property type="nucleotide sequence ID" value="NZ_JACRTC010000004.1"/>
</dbReference>
<feature type="domain" description="YdbS-like PH" evidence="2">
    <location>
        <begin position="64"/>
        <end position="130"/>
    </location>
</feature>
<feature type="transmembrane region" description="Helical" evidence="1">
    <location>
        <begin position="219"/>
        <end position="240"/>
    </location>
</feature>
<dbReference type="PANTHER" id="PTHR34473">
    <property type="entry name" value="UPF0699 TRANSMEMBRANE PROTEIN YDBS"/>
    <property type="match status" value="1"/>
</dbReference>
<dbReference type="Proteomes" id="UP000660861">
    <property type="component" value="Unassembled WGS sequence"/>
</dbReference>
<comment type="caution">
    <text evidence="3">The sequence shown here is derived from an EMBL/GenBank/DDBJ whole genome shotgun (WGS) entry which is preliminary data.</text>
</comment>
<keyword evidence="4" id="KW-1185">Reference proteome</keyword>
<dbReference type="EMBL" id="JACRTC010000004">
    <property type="protein sequence ID" value="MBC8570661.1"/>
    <property type="molecule type" value="Genomic_DNA"/>
</dbReference>
<keyword evidence="1" id="KW-0472">Membrane</keyword>
<organism evidence="3 4">
    <name type="scientific">Zongyangia hominis</name>
    <dbReference type="NCBI Taxonomy" id="2763677"/>
    <lineage>
        <taxon>Bacteria</taxon>
        <taxon>Bacillati</taxon>
        <taxon>Bacillota</taxon>
        <taxon>Clostridia</taxon>
        <taxon>Eubacteriales</taxon>
        <taxon>Oscillospiraceae</taxon>
        <taxon>Zongyangia</taxon>
    </lineage>
</organism>
<feature type="transmembrane region" description="Helical" evidence="1">
    <location>
        <begin position="50"/>
        <end position="71"/>
    </location>
</feature>
<keyword evidence="1" id="KW-0812">Transmembrane</keyword>
<feature type="transmembrane region" description="Helical" evidence="1">
    <location>
        <begin position="374"/>
        <end position="392"/>
    </location>
</feature>
<evidence type="ECO:0000313" key="4">
    <source>
        <dbReference type="Proteomes" id="UP000660861"/>
    </source>
</evidence>
<sequence length="503" mass="57287">MKELHRCHPIFIVNSMARYLYLLLIPLARGFLSSLRGGFTAWLSGAWMDIIIVLLIVSIGVLIWWNLVFWFDKTGLTVKTGVFLRQRIFLPASRLSTLSVTRQYWLKPIGAVVLRVDTLAGGKRNADLTLILRRTDAQQIFGTLRQDRQAEGFTIREYVPRQLYVTALSAILSNSFAGVVFVATFISSLGQILGKEIQTRIVGTFEQVTKAFAFGIPPFAAALAYVILGGWLVAFLLNLFRHKNFYVRRSYNNLYIHGGIFTNRSYSLAMDSINYLDIRQSVLTKILRLHTAFIHCAGFGKDKSDVSAVIPAVTERELHRTLHLLLPEFTLSKREAKPNLGSIFKFIIDPFWPCLLLPLATLLLCNIFPSWSDLIGFIGLMASIPSYWWMILRIEDFASSGIGFDGSCYTFRYSTGFYLHTVVIPKNKIVSLRVRQSILQRPDDRCDVIIHTCAEGWQRHHCKNLLRSEVVALFGTTDPYCPHFVKTGFFGQFAFFRRSDRAR</sequence>
<feature type="transmembrane region" description="Helical" evidence="1">
    <location>
        <begin position="20"/>
        <end position="44"/>
    </location>
</feature>
<feature type="transmembrane region" description="Helical" evidence="1">
    <location>
        <begin position="343"/>
        <end position="368"/>
    </location>
</feature>
<name>A0A926IAX6_9FIRM</name>
<protein>
    <submittedName>
        <fullName evidence="3">PH domain-containing protein</fullName>
    </submittedName>
</protein>